<evidence type="ECO:0000313" key="2">
    <source>
        <dbReference type="EMBL" id="KAK4425417.1"/>
    </source>
</evidence>
<dbReference type="PANTHER" id="PTHR38932:SF1">
    <property type="entry name" value="DUF4005 DOMAIN-CONTAINING PROTEIN"/>
    <property type="match status" value="1"/>
</dbReference>
<gene>
    <name evidence="2" type="ORF">Salat_1735700</name>
</gene>
<dbReference type="AlphaFoldDB" id="A0AAE2CKE6"/>
<dbReference type="PANTHER" id="PTHR38932">
    <property type="entry name" value="BNAC03G64660D PROTEIN"/>
    <property type="match status" value="1"/>
</dbReference>
<proteinExistence type="predicted"/>
<accession>A0AAE2CKE6</accession>
<dbReference type="Proteomes" id="UP001293254">
    <property type="component" value="Unassembled WGS sequence"/>
</dbReference>
<evidence type="ECO:0000313" key="3">
    <source>
        <dbReference type="Proteomes" id="UP001293254"/>
    </source>
</evidence>
<dbReference type="EMBL" id="JACGWO010000006">
    <property type="protein sequence ID" value="KAK4425417.1"/>
    <property type="molecule type" value="Genomic_DNA"/>
</dbReference>
<sequence length="222" mass="24947">MAYVYVSAEFHKQEPQSWKHLRTNMYPKVKVRAQREEADQYAYEKSSLQSLKAFEWLSPQHLSSSDDSPGPVARVPRSYAPKSPPPSFYASREQANKKKTVAEESPKKVRATSAPRPRAVLSSPENDRIIRSRTHERNEEHSGLKNGSPCHNRRPQYKIFPKSSAAESFTPAQGHNKGSAEPKNDTQARGGTEGADASMRSGHRKKITPSSVHKLLGKLTWK</sequence>
<feature type="compositionally biased region" description="Basic and acidic residues" evidence="1">
    <location>
        <begin position="125"/>
        <end position="143"/>
    </location>
</feature>
<comment type="caution">
    <text evidence="2">The sequence shown here is derived from an EMBL/GenBank/DDBJ whole genome shotgun (WGS) entry which is preliminary data.</text>
</comment>
<protein>
    <submittedName>
        <fullName evidence="2">Uncharacterized protein</fullName>
    </submittedName>
</protein>
<reference evidence="2" key="2">
    <citation type="journal article" date="2024" name="Plant">
        <title>Genomic evolution and insights into agronomic trait innovations of Sesamum species.</title>
        <authorList>
            <person name="Miao H."/>
            <person name="Wang L."/>
            <person name="Qu L."/>
            <person name="Liu H."/>
            <person name="Sun Y."/>
            <person name="Le M."/>
            <person name="Wang Q."/>
            <person name="Wei S."/>
            <person name="Zheng Y."/>
            <person name="Lin W."/>
            <person name="Duan Y."/>
            <person name="Cao H."/>
            <person name="Xiong S."/>
            <person name="Wang X."/>
            <person name="Wei L."/>
            <person name="Li C."/>
            <person name="Ma Q."/>
            <person name="Ju M."/>
            <person name="Zhao R."/>
            <person name="Li G."/>
            <person name="Mu C."/>
            <person name="Tian Q."/>
            <person name="Mei H."/>
            <person name="Zhang T."/>
            <person name="Gao T."/>
            <person name="Zhang H."/>
        </authorList>
    </citation>
    <scope>NUCLEOTIDE SEQUENCE</scope>
    <source>
        <strain evidence="2">3651</strain>
    </source>
</reference>
<feature type="region of interest" description="Disordered" evidence="1">
    <location>
        <begin position="60"/>
        <end position="222"/>
    </location>
</feature>
<organism evidence="2 3">
    <name type="scientific">Sesamum alatum</name>
    <dbReference type="NCBI Taxonomy" id="300844"/>
    <lineage>
        <taxon>Eukaryota</taxon>
        <taxon>Viridiplantae</taxon>
        <taxon>Streptophyta</taxon>
        <taxon>Embryophyta</taxon>
        <taxon>Tracheophyta</taxon>
        <taxon>Spermatophyta</taxon>
        <taxon>Magnoliopsida</taxon>
        <taxon>eudicotyledons</taxon>
        <taxon>Gunneridae</taxon>
        <taxon>Pentapetalae</taxon>
        <taxon>asterids</taxon>
        <taxon>lamiids</taxon>
        <taxon>Lamiales</taxon>
        <taxon>Pedaliaceae</taxon>
        <taxon>Sesamum</taxon>
    </lineage>
</organism>
<reference evidence="2" key="1">
    <citation type="submission" date="2020-06" db="EMBL/GenBank/DDBJ databases">
        <authorList>
            <person name="Li T."/>
            <person name="Hu X."/>
            <person name="Zhang T."/>
            <person name="Song X."/>
            <person name="Zhang H."/>
            <person name="Dai N."/>
            <person name="Sheng W."/>
            <person name="Hou X."/>
            <person name="Wei L."/>
        </authorList>
    </citation>
    <scope>NUCLEOTIDE SEQUENCE</scope>
    <source>
        <strain evidence="2">3651</strain>
        <tissue evidence="2">Leaf</tissue>
    </source>
</reference>
<name>A0AAE2CKE6_9LAMI</name>
<feature type="compositionally biased region" description="Basic and acidic residues" evidence="1">
    <location>
        <begin position="94"/>
        <end position="107"/>
    </location>
</feature>
<keyword evidence="3" id="KW-1185">Reference proteome</keyword>
<evidence type="ECO:0000256" key="1">
    <source>
        <dbReference type="SAM" id="MobiDB-lite"/>
    </source>
</evidence>